<proteinExistence type="predicted"/>
<name>A0A9P4KER4_9PLEO</name>
<accession>A0A9P4KER4</accession>
<keyword evidence="3" id="KW-1185">Reference proteome</keyword>
<dbReference type="AlphaFoldDB" id="A0A9P4KER4"/>
<sequence>MAKRSGLVQFLYTHGLGLFMRRPWPRLISLLSLSYILFYGPVLVAGPVRFLVALLLLQA</sequence>
<evidence type="ECO:0000313" key="2">
    <source>
        <dbReference type="EMBL" id="KAF2264769.1"/>
    </source>
</evidence>
<reference evidence="3" key="1">
    <citation type="journal article" date="2020" name="Stud. Mycol.">
        <title>101 Dothideomycetes genomes: A test case for predicting lifestyles and emergence of pathogens.</title>
        <authorList>
            <person name="Haridas S."/>
            <person name="Albert R."/>
            <person name="Binder M."/>
            <person name="Bloem J."/>
            <person name="LaButti K."/>
            <person name="Salamov A."/>
            <person name="Andreopoulos B."/>
            <person name="Baker S."/>
            <person name="Barry K."/>
            <person name="Bills G."/>
            <person name="Bluhm B."/>
            <person name="Cannon C."/>
            <person name="Castanera R."/>
            <person name="Culley D."/>
            <person name="Daum C."/>
            <person name="Ezra D."/>
            <person name="Gonzalez J."/>
            <person name="Henrissat B."/>
            <person name="Kuo A."/>
            <person name="Liang C."/>
            <person name="Lipzen A."/>
            <person name="Lutzoni F."/>
            <person name="Magnuson J."/>
            <person name="Mondo S."/>
            <person name="Nolan M."/>
            <person name="Ohm R."/>
            <person name="Pangilinan J."/>
            <person name="Park H.-J."/>
            <person name="Ramirez L."/>
            <person name="Alfaro M."/>
            <person name="Sun H."/>
            <person name="Tritt A."/>
            <person name="Yoshinaga Y."/>
            <person name="Zwiers L.-H."/>
            <person name="Turgeon B."/>
            <person name="Goodwin S."/>
            <person name="Spatafora J."/>
            <person name="Crous P."/>
            <person name="Grigoriev I."/>
        </authorList>
    </citation>
    <scope>NUCLEOTIDE SEQUENCE [LARGE SCALE GENOMIC DNA]</scope>
    <source>
        <strain evidence="3">CBS 304.66</strain>
    </source>
</reference>
<keyword evidence="1" id="KW-0812">Transmembrane</keyword>
<keyword evidence="1" id="KW-1133">Transmembrane helix</keyword>
<feature type="transmembrane region" description="Helical" evidence="1">
    <location>
        <begin position="36"/>
        <end position="57"/>
    </location>
</feature>
<protein>
    <submittedName>
        <fullName evidence="2">Uncharacterized protein</fullName>
    </submittedName>
</protein>
<gene>
    <name evidence="2" type="ORF">CC78DRAFT_219616</name>
</gene>
<comment type="caution">
    <text evidence="2">The sequence shown here is derived from an EMBL/GenBank/DDBJ whole genome shotgun (WGS) entry which is preliminary data.</text>
</comment>
<organism evidence="2 3">
    <name type="scientific">Lojkania enalia</name>
    <dbReference type="NCBI Taxonomy" id="147567"/>
    <lineage>
        <taxon>Eukaryota</taxon>
        <taxon>Fungi</taxon>
        <taxon>Dikarya</taxon>
        <taxon>Ascomycota</taxon>
        <taxon>Pezizomycotina</taxon>
        <taxon>Dothideomycetes</taxon>
        <taxon>Pleosporomycetidae</taxon>
        <taxon>Pleosporales</taxon>
        <taxon>Pleosporales incertae sedis</taxon>
        <taxon>Lojkania</taxon>
    </lineage>
</organism>
<keyword evidence="1" id="KW-0472">Membrane</keyword>
<evidence type="ECO:0000313" key="3">
    <source>
        <dbReference type="Proteomes" id="UP000800093"/>
    </source>
</evidence>
<dbReference type="Proteomes" id="UP000800093">
    <property type="component" value="Unassembled WGS sequence"/>
</dbReference>
<dbReference type="EMBL" id="ML986613">
    <property type="protein sequence ID" value="KAF2264769.1"/>
    <property type="molecule type" value="Genomic_DNA"/>
</dbReference>
<evidence type="ECO:0000256" key="1">
    <source>
        <dbReference type="SAM" id="Phobius"/>
    </source>
</evidence>